<proteinExistence type="predicted"/>
<keyword evidence="2" id="KW-1185">Reference proteome</keyword>
<comment type="caution">
    <text evidence="1">The sequence shown here is derived from an EMBL/GenBank/DDBJ whole genome shotgun (WGS) entry which is preliminary data.</text>
</comment>
<name>A0AC60PXZ1_IXOPE</name>
<dbReference type="EMBL" id="JABSTQ010009823">
    <property type="protein sequence ID" value="KAG0425570.1"/>
    <property type="molecule type" value="Genomic_DNA"/>
</dbReference>
<sequence length="236" mass="26150">MSHGTSSGDEDGGEQIAALVSEGQVIAQRFNFNRGYQQETESVSTFAVELRYVAAKCAFGNFLDNALRDRFVVGLRNPAIQAALLKKRELNVETACELARATELTEDESKGFRPSESVVPGEGSVNSVSKKGRPQHKNKGDESQRRSPQKFPTAACRKLPRLVLKTSASHARTRRHLNQYRFVEAQERRGSRSAGVTIKTKVGKAPWKIKISAALERIKIIPFPGTWLSACLMLHQ</sequence>
<gene>
    <name evidence="1" type="ORF">HPB47_027276</name>
</gene>
<accession>A0AC60PXZ1</accession>
<dbReference type="Proteomes" id="UP000805193">
    <property type="component" value="Unassembled WGS sequence"/>
</dbReference>
<protein>
    <submittedName>
        <fullName evidence="1">Uncharacterized protein</fullName>
    </submittedName>
</protein>
<organism evidence="1 2">
    <name type="scientific">Ixodes persulcatus</name>
    <name type="common">Taiga tick</name>
    <dbReference type="NCBI Taxonomy" id="34615"/>
    <lineage>
        <taxon>Eukaryota</taxon>
        <taxon>Metazoa</taxon>
        <taxon>Ecdysozoa</taxon>
        <taxon>Arthropoda</taxon>
        <taxon>Chelicerata</taxon>
        <taxon>Arachnida</taxon>
        <taxon>Acari</taxon>
        <taxon>Parasitiformes</taxon>
        <taxon>Ixodida</taxon>
        <taxon>Ixodoidea</taxon>
        <taxon>Ixodidae</taxon>
        <taxon>Ixodinae</taxon>
        <taxon>Ixodes</taxon>
    </lineage>
</organism>
<reference evidence="1 2" key="1">
    <citation type="journal article" date="2020" name="Cell">
        <title>Large-Scale Comparative Analyses of Tick Genomes Elucidate Their Genetic Diversity and Vector Capacities.</title>
        <authorList>
            <consortium name="Tick Genome and Microbiome Consortium (TIGMIC)"/>
            <person name="Jia N."/>
            <person name="Wang J."/>
            <person name="Shi W."/>
            <person name="Du L."/>
            <person name="Sun Y."/>
            <person name="Zhan W."/>
            <person name="Jiang J.F."/>
            <person name="Wang Q."/>
            <person name="Zhang B."/>
            <person name="Ji P."/>
            <person name="Bell-Sakyi L."/>
            <person name="Cui X.M."/>
            <person name="Yuan T.T."/>
            <person name="Jiang B.G."/>
            <person name="Yang W.F."/>
            <person name="Lam T.T."/>
            <person name="Chang Q.C."/>
            <person name="Ding S.J."/>
            <person name="Wang X.J."/>
            <person name="Zhu J.G."/>
            <person name="Ruan X.D."/>
            <person name="Zhao L."/>
            <person name="Wei J.T."/>
            <person name="Ye R.Z."/>
            <person name="Que T.C."/>
            <person name="Du C.H."/>
            <person name="Zhou Y.H."/>
            <person name="Cheng J.X."/>
            <person name="Dai P.F."/>
            <person name="Guo W.B."/>
            <person name="Han X.H."/>
            <person name="Huang E.J."/>
            <person name="Li L.F."/>
            <person name="Wei W."/>
            <person name="Gao Y.C."/>
            <person name="Liu J.Z."/>
            <person name="Shao H.Z."/>
            <person name="Wang X."/>
            <person name="Wang C.C."/>
            <person name="Yang T.C."/>
            <person name="Huo Q.B."/>
            <person name="Li W."/>
            <person name="Chen H.Y."/>
            <person name="Chen S.E."/>
            <person name="Zhou L.G."/>
            <person name="Ni X.B."/>
            <person name="Tian J.H."/>
            <person name="Sheng Y."/>
            <person name="Liu T."/>
            <person name="Pan Y.S."/>
            <person name="Xia L.Y."/>
            <person name="Li J."/>
            <person name="Zhao F."/>
            <person name="Cao W.C."/>
        </authorList>
    </citation>
    <scope>NUCLEOTIDE SEQUENCE [LARGE SCALE GENOMIC DNA]</scope>
    <source>
        <strain evidence="1">Iper-2018</strain>
    </source>
</reference>
<evidence type="ECO:0000313" key="1">
    <source>
        <dbReference type="EMBL" id="KAG0425570.1"/>
    </source>
</evidence>
<evidence type="ECO:0000313" key="2">
    <source>
        <dbReference type="Proteomes" id="UP000805193"/>
    </source>
</evidence>